<proteinExistence type="predicted"/>
<keyword evidence="2" id="KW-1185">Reference proteome</keyword>
<accession>A0ABR1B104</accession>
<sequence length="164" mass="17891">MNWLLYDNPSGNIDDLNKGVKKVTSAALNMASYRVVLLLVVAVAFDKTALADDEQKAKCECGVFKSTPEAQNTTKDQPLASKAPNFDLKCDESGKGNCANMCKALAEASREEGPKKLCELVENTNEPFVPRIYYRACDDESWTFTGLEPTVKVCCANKAVIPCA</sequence>
<reference evidence="1 2" key="1">
    <citation type="submission" date="2023-09" db="EMBL/GenBank/DDBJ databases">
        <title>Genomes of two closely related lineages of the louse Polyplax serrata with different host specificities.</title>
        <authorList>
            <person name="Martinu J."/>
            <person name="Tarabai H."/>
            <person name="Stefka J."/>
            <person name="Hypsa V."/>
        </authorList>
    </citation>
    <scope>NUCLEOTIDE SEQUENCE [LARGE SCALE GENOMIC DNA]</scope>
    <source>
        <strain evidence="1">98ZLc_SE</strain>
    </source>
</reference>
<name>A0ABR1B104_POLSC</name>
<comment type="caution">
    <text evidence="1">The sequence shown here is derived from an EMBL/GenBank/DDBJ whole genome shotgun (WGS) entry which is preliminary data.</text>
</comment>
<protein>
    <submittedName>
        <fullName evidence="1">Uncharacterized protein</fullName>
    </submittedName>
</protein>
<dbReference type="EMBL" id="JAWJWF010000004">
    <property type="protein sequence ID" value="KAK6633206.1"/>
    <property type="molecule type" value="Genomic_DNA"/>
</dbReference>
<evidence type="ECO:0000313" key="1">
    <source>
        <dbReference type="EMBL" id="KAK6633206.1"/>
    </source>
</evidence>
<dbReference type="Proteomes" id="UP001359485">
    <property type="component" value="Unassembled WGS sequence"/>
</dbReference>
<organism evidence="1 2">
    <name type="scientific">Polyplax serrata</name>
    <name type="common">Common mouse louse</name>
    <dbReference type="NCBI Taxonomy" id="468196"/>
    <lineage>
        <taxon>Eukaryota</taxon>
        <taxon>Metazoa</taxon>
        <taxon>Ecdysozoa</taxon>
        <taxon>Arthropoda</taxon>
        <taxon>Hexapoda</taxon>
        <taxon>Insecta</taxon>
        <taxon>Pterygota</taxon>
        <taxon>Neoptera</taxon>
        <taxon>Paraneoptera</taxon>
        <taxon>Psocodea</taxon>
        <taxon>Troctomorpha</taxon>
        <taxon>Phthiraptera</taxon>
        <taxon>Anoplura</taxon>
        <taxon>Polyplacidae</taxon>
        <taxon>Polyplax</taxon>
    </lineage>
</organism>
<gene>
    <name evidence="1" type="ORF">RUM44_003807</name>
</gene>
<evidence type="ECO:0000313" key="2">
    <source>
        <dbReference type="Proteomes" id="UP001359485"/>
    </source>
</evidence>